<evidence type="ECO:0000256" key="5">
    <source>
        <dbReference type="ARBA" id="ARBA00044506"/>
    </source>
</evidence>
<sequence>MANTDVNPTSFINTEAKNEIKPLPDLPEDLRALDFDNMTDQELKCLMQNITDHNENLELENEFFESYYQRTNPYVMKLNKLNDGSDPNSNQEIDIDSALNEWELQKKIKKRQQSNRREDRKKKRKEEEEEKPMLLTVDQKLEIIGRAHDEFKDKIEKKKDQWERVIDSVKAELEEIDLRYADLNKSIYEFNRDFVVQSEDPKAKRPNKINAEKFIKYFEDRLKMKDSIIEKCRLKKTTLKIQMNKLYIQLKQKEEIGEVLHTIDFDQLQIENKQYLAKIDERNAELIKLKMTAGRTIQILNKFKNDLQQSSQEYEKLKSEISQRKDIFSKLQAEKNKVSNEKSKAENINTKFRKKIEDYKVPEVMEYVDLKIEQNELQKKLKNWKIKVEIAEMALKRIRKIWNQIKNSQKKSMAESD</sequence>
<evidence type="ECO:0000313" key="10">
    <source>
        <dbReference type="EMBL" id="ORY66889.1"/>
    </source>
</evidence>
<evidence type="ECO:0000256" key="1">
    <source>
        <dbReference type="ARBA" id="ARBA00004138"/>
    </source>
</evidence>
<dbReference type="PANTHER" id="PTHR15654">
    <property type="entry name" value="COILED-COIL DOMAIN-CONTAINING PROTEIN 113-RELATED"/>
    <property type="match status" value="1"/>
</dbReference>
<evidence type="ECO:0000256" key="7">
    <source>
        <dbReference type="SAM" id="Coils"/>
    </source>
</evidence>
<comment type="subcellular location">
    <subcellularLocation>
        <location evidence="1">Cell projection</location>
        <location evidence="1">Cilium</location>
    </subcellularLocation>
</comment>
<accession>A0A1Y2E5U7</accession>
<dbReference type="EMBL" id="MCOG01000049">
    <property type="protein sequence ID" value="ORY66889.1"/>
    <property type="molecule type" value="Genomic_DNA"/>
</dbReference>
<dbReference type="OrthoDB" id="10259713at2759"/>
<keyword evidence="3 7" id="KW-0175">Coiled coil</keyword>
<feature type="coiled-coil region" evidence="7">
    <location>
        <begin position="265"/>
        <end position="394"/>
    </location>
</feature>
<comment type="caution">
    <text evidence="10">The sequence shown here is derived from an EMBL/GenBank/DDBJ whole genome shotgun (WGS) entry which is preliminary data.</text>
</comment>
<keyword evidence="2" id="KW-0970">Cilium biogenesis/degradation</keyword>
<name>A0A1Y2E5U7_9FUNG</name>
<dbReference type="InterPro" id="IPR025254">
    <property type="entry name" value="CCDC113/CCDC96_CC"/>
</dbReference>
<evidence type="ECO:0000256" key="8">
    <source>
        <dbReference type="SAM" id="MobiDB-lite"/>
    </source>
</evidence>
<feature type="region of interest" description="Disordered" evidence="8">
    <location>
        <begin position="109"/>
        <end position="131"/>
    </location>
</feature>
<dbReference type="Pfam" id="PF13870">
    <property type="entry name" value="CCDC113_CCDC96_CC"/>
    <property type="match status" value="1"/>
</dbReference>
<feature type="domain" description="CCDC113/CCDC96 coiled-coil" evidence="9">
    <location>
        <begin position="223"/>
        <end position="396"/>
    </location>
</feature>
<keyword evidence="4" id="KW-0966">Cell projection</keyword>
<dbReference type="STRING" id="1754190.A0A1Y2E5U7"/>
<keyword evidence="11" id="KW-1185">Reference proteome</keyword>
<dbReference type="GO" id="GO:0036064">
    <property type="term" value="C:ciliary basal body"/>
    <property type="evidence" value="ECO:0007669"/>
    <property type="project" value="TreeGrafter"/>
</dbReference>
<evidence type="ECO:0000256" key="2">
    <source>
        <dbReference type="ARBA" id="ARBA00022794"/>
    </source>
</evidence>
<evidence type="ECO:0000256" key="4">
    <source>
        <dbReference type="ARBA" id="ARBA00023273"/>
    </source>
</evidence>
<comment type="similarity">
    <text evidence="5">Belongs to the CFAP263 family.</text>
</comment>
<evidence type="ECO:0000256" key="6">
    <source>
        <dbReference type="ARBA" id="ARBA00044798"/>
    </source>
</evidence>
<feature type="compositionally biased region" description="Basic residues" evidence="8">
    <location>
        <begin position="109"/>
        <end position="124"/>
    </location>
</feature>
<organism evidence="10 11">
    <name type="scientific">Neocallimastix californiae</name>
    <dbReference type="NCBI Taxonomy" id="1754190"/>
    <lineage>
        <taxon>Eukaryota</taxon>
        <taxon>Fungi</taxon>
        <taxon>Fungi incertae sedis</taxon>
        <taxon>Chytridiomycota</taxon>
        <taxon>Chytridiomycota incertae sedis</taxon>
        <taxon>Neocallimastigomycetes</taxon>
        <taxon>Neocallimastigales</taxon>
        <taxon>Neocallimastigaceae</taxon>
        <taxon>Neocallimastix</taxon>
    </lineage>
</organism>
<dbReference type="AlphaFoldDB" id="A0A1Y2E5U7"/>
<evidence type="ECO:0000259" key="9">
    <source>
        <dbReference type="Pfam" id="PF13870"/>
    </source>
</evidence>
<dbReference type="Proteomes" id="UP000193920">
    <property type="component" value="Unassembled WGS sequence"/>
</dbReference>
<dbReference type="GO" id="GO:0005930">
    <property type="term" value="C:axoneme"/>
    <property type="evidence" value="ECO:0007669"/>
    <property type="project" value="TreeGrafter"/>
</dbReference>
<gene>
    <name evidence="10" type="ORF">LY90DRAFT_667822</name>
</gene>
<protein>
    <recommendedName>
        <fullName evidence="6">Cilia- and flagella-associated protein 263</fullName>
    </recommendedName>
</protein>
<dbReference type="GO" id="GO:0060271">
    <property type="term" value="P:cilium assembly"/>
    <property type="evidence" value="ECO:0007669"/>
    <property type="project" value="TreeGrafter"/>
</dbReference>
<proteinExistence type="inferred from homology"/>
<dbReference type="PANTHER" id="PTHR15654:SF2">
    <property type="entry name" value="COILED-COIL DOMAIN-CONTAINING PROTEIN 113"/>
    <property type="match status" value="1"/>
</dbReference>
<reference evidence="10 11" key="1">
    <citation type="submission" date="2016-08" db="EMBL/GenBank/DDBJ databases">
        <title>A Parts List for Fungal Cellulosomes Revealed by Comparative Genomics.</title>
        <authorList>
            <consortium name="DOE Joint Genome Institute"/>
            <person name="Haitjema C.H."/>
            <person name="Gilmore S.P."/>
            <person name="Henske J.K."/>
            <person name="Solomon K.V."/>
            <person name="De Groot R."/>
            <person name="Kuo A."/>
            <person name="Mondo S.J."/>
            <person name="Salamov A.A."/>
            <person name="Labutti K."/>
            <person name="Zhao Z."/>
            <person name="Chiniquy J."/>
            <person name="Barry K."/>
            <person name="Brewer H.M."/>
            <person name="Purvine S.O."/>
            <person name="Wright A.T."/>
            <person name="Boxma B."/>
            <person name="Van Alen T."/>
            <person name="Hackstein J.H."/>
            <person name="Baker S.E."/>
            <person name="Grigoriev I.V."/>
            <person name="O'Malley M.A."/>
        </authorList>
    </citation>
    <scope>NUCLEOTIDE SEQUENCE [LARGE SCALE GENOMIC DNA]</scope>
    <source>
        <strain evidence="10 11">G1</strain>
    </source>
</reference>
<evidence type="ECO:0000313" key="11">
    <source>
        <dbReference type="Proteomes" id="UP000193920"/>
    </source>
</evidence>
<evidence type="ECO:0000256" key="3">
    <source>
        <dbReference type="ARBA" id="ARBA00023054"/>
    </source>
</evidence>
<dbReference type="InterPro" id="IPR051885">
    <property type="entry name" value="CC_CF"/>
</dbReference>